<protein>
    <recommendedName>
        <fullName evidence="15">SusC/RagA family TonB-linked outer membrane protein</fullName>
    </recommendedName>
</protein>
<proteinExistence type="inferred from homology"/>
<evidence type="ECO:0000313" key="13">
    <source>
        <dbReference type="EMBL" id="AMC11975.1"/>
    </source>
</evidence>
<dbReference type="OrthoDB" id="9768177at2"/>
<dbReference type="InterPro" id="IPR008969">
    <property type="entry name" value="CarboxyPept-like_regulatory"/>
</dbReference>
<evidence type="ECO:0000256" key="4">
    <source>
        <dbReference type="ARBA" id="ARBA00022692"/>
    </source>
</evidence>
<dbReference type="InterPro" id="IPR012910">
    <property type="entry name" value="Plug_dom"/>
</dbReference>
<name>A0A0X8G8G5_9FLAO</name>
<keyword evidence="3 8" id="KW-1134">Transmembrane beta strand</keyword>
<dbReference type="Pfam" id="PF07715">
    <property type="entry name" value="Plug"/>
    <property type="match status" value="1"/>
</dbReference>
<feature type="domain" description="TonB-dependent receptor plug" evidence="12">
    <location>
        <begin position="115"/>
        <end position="230"/>
    </location>
</feature>
<evidence type="ECO:0008006" key="15">
    <source>
        <dbReference type="Google" id="ProtNLM"/>
    </source>
</evidence>
<dbReference type="STRING" id="1622118.Lupro_12195"/>
<feature type="signal peptide" evidence="10">
    <location>
        <begin position="1"/>
        <end position="21"/>
    </location>
</feature>
<dbReference type="Gene3D" id="2.40.170.20">
    <property type="entry name" value="TonB-dependent receptor, beta-barrel domain"/>
    <property type="match status" value="1"/>
</dbReference>
<evidence type="ECO:0000256" key="6">
    <source>
        <dbReference type="ARBA" id="ARBA00023136"/>
    </source>
</evidence>
<evidence type="ECO:0000256" key="1">
    <source>
        <dbReference type="ARBA" id="ARBA00004571"/>
    </source>
</evidence>
<organism evidence="13 14">
    <name type="scientific">Lutibacter profundi</name>
    <dbReference type="NCBI Taxonomy" id="1622118"/>
    <lineage>
        <taxon>Bacteria</taxon>
        <taxon>Pseudomonadati</taxon>
        <taxon>Bacteroidota</taxon>
        <taxon>Flavobacteriia</taxon>
        <taxon>Flavobacteriales</taxon>
        <taxon>Flavobacteriaceae</taxon>
        <taxon>Lutibacter</taxon>
    </lineage>
</organism>
<dbReference type="NCBIfam" id="TIGR04057">
    <property type="entry name" value="SusC_RagA_signa"/>
    <property type="match status" value="1"/>
</dbReference>
<dbReference type="InterPro" id="IPR023996">
    <property type="entry name" value="TonB-dep_OMP_SusC/RagA"/>
</dbReference>
<comment type="subcellular location">
    <subcellularLocation>
        <location evidence="1 8">Cell outer membrane</location>
        <topology evidence="1 8">Multi-pass membrane protein</topology>
    </subcellularLocation>
</comment>
<evidence type="ECO:0000256" key="9">
    <source>
        <dbReference type="RuleBase" id="RU003357"/>
    </source>
</evidence>
<dbReference type="RefSeq" id="WP_068210795.1">
    <property type="nucleotide sequence ID" value="NZ_CP013355.1"/>
</dbReference>
<dbReference type="PATRIC" id="fig|1622118.3.peg.2502"/>
<comment type="similarity">
    <text evidence="8 9">Belongs to the TonB-dependent receptor family.</text>
</comment>
<dbReference type="FunFam" id="2.170.130.10:FF:000008">
    <property type="entry name" value="SusC/RagA family TonB-linked outer membrane protein"/>
    <property type="match status" value="1"/>
</dbReference>
<dbReference type="PROSITE" id="PS52016">
    <property type="entry name" value="TONB_DEPENDENT_REC_3"/>
    <property type="match status" value="1"/>
</dbReference>
<reference evidence="14" key="1">
    <citation type="submission" date="2015-12" db="EMBL/GenBank/DDBJ databases">
        <title>Complete genome sequence of Lutibacter profundus strain LP1.</title>
        <authorList>
            <person name="Wissuwa J."/>
            <person name="Le Moine Bauer S."/>
            <person name="Stokke R."/>
            <person name="Dahle H."/>
            <person name="Steen I.H."/>
        </authorList>
    </citation>
    <scope>NUCLEOTIDE SEQUENCE [LARGE SCALE GENOMIC DNA]</scope>
    <source>
        <strain evidence="14">LP1</strain>
    </source>
</reference>
<evidence type="ECO:0000256" key="2">
    <source>
        <dbReference type="ARBA" id="ARBA00022448"/>
    </source>
</evidence>
<dbReference type="EMBL" id="CP013355">
    <property type="protein sequence ID" value="AMC11975.1"/>
    <property type="molecule type" value="Genomic_DNA"/>
</dbReference>
<dbReference type="InterPro" id="IPR039426">
    <property type="entry name" value="TonB-dep_rcpt-like"/>
</dbReference>
<evidence type="ECO:0000256" key="10">
    <source>
        <dbReference type="SAM" id="SignalP"/>
    </source>
</evidence>
<dbReference type="SUPFAM" id="SSF56935">
    <property type="entry name" value="Porins"/>
    <property type="match status" value="1"/>
</dbReference>
<evidence type="ECO:0000256" key="5">
    <source>
        <dbReference type="ARBA" id="ARBA00023077"/>
    </source>
</evidence>
<dbReference type="AlphaFoldDB" id="A0A0X8G8G5"/>
<keyword evidence="10" id="KW-0732">Signal</keyword>
<dbReference type="InterPro" id="IPR036942">
    <property type="entry name" value="Beta-barrel_TonB_sf"/>
</dbReference>
<evidence type="ECO:0000259" key="12">
    <source>
        <dbReference type="Pfam" id="PF07715"/>
    </source>
</evidence>
<evidence type="ECO:0000259" key="11">
    <source>
        <dbReference type="Pfam" id="PF00593"/>
    </source>
</evidence>
<keyword evidence="6 8" id="KW-0472">Membrane</keyword>
<keyword evidence="5 9" id="KW-0798">TonB box</keyword>
<evidence type="ECO:0000313" key="14">
    <source>
        <dbReference type="Proteomes" id="UP000059672"/>
    </source>
</evidence>
<dbReference type="InterPro" id="IPR000531">
    <property type="entry name" value="Beta-barrel_TonB"/>
</dbReference>
<keyword evidence="4 8" id="KW-0812">Transmembrane</keyword>
<dbReference type="SUPFAM" id="SSF49464">
    <property type="entry name" value="Carboxypeptidase regulatory domain-like"/>
    <property type="match status" value="1"/>
</dbReference>
<dbReference type="InterPro" id="IPR023997">
    <property type="entry name" value="TonB-dep_OMP_SusC/RagA_CS"/>
</dbReference>
<dbReference type="Gene3D" id="2.60.40.1120">
    <property type="entry name" value="Carboxypeptidase-like, regulatory domain"/>
    <property type="match status" value="1"/>
</dbReference>
<sequence>MKNFKLFLLTVIVFLPISLFAQQTVTGKVTEKATGSELPGVGIIIKGTTKGTSTDFDGKYSLENVKKGDVLVFSYIGFSTLEITVGDNTTINVALEQDTETLNEVVIIGYGTTTVKDATGSITTVKPKDLNRGVIVSPDQMLTGKIAGIQVISNGGAPGSGSTIRIRGGASLNASNDPLFIIDGVPVDKEGISGLRNPLNTINPNDIESYTILKDASATAIYGSRASNGVIIITTKKGTADGLKGTYSSNFSVNENISTVDVLSVNQFRDYVNANGLPSDIALLGNANTNWQNEIFRTGYGTDHNLSLRGGTENLRIRGSIGYTSQEGTLLTSKLERSTFSLSVASKLLDDHLKIDLNTKVSMINNRFADTGAISNAIAFDPTKPVYDNASPYGGYFQWLQPDGNPVAVGAPKNPVALLKQRNNSSNATRSIGNIQFDYKMHFLPELRANLNLGYDISNSYGDDTTFNSATASSVELAKLGNITHYEQSKKNILSDFYLNYAKDLKSINSSIDVMAGYSYQNFTNEGFNTNNIQDPTLTETFDYYNELNLQSFFGRLKYAFADKYLLTLTYRRDGSSRFSKENRWANFPAAALAWKIYEEDFMKNSKTFSNLKLRLSWGITGQQDIGSYYPAIATYLAGTNTAQYQFGSSYITTFRAEPFNTTLKWEETETYNAGLDFGLFDDYLTGSIDAYFRRTKDLLNFIPFPGGSSLSNAGDANIGKMENKGVELMLNIKPIRTDDLNLNIGLNFTYADTEITQLTTNDGPDYEGVPVGIFSGGVGNTVQIHSVGYAPSAFFVYQQVYDSTGKPIEGVYVDRNNDGVITIADKYRNEKPAADFTFGFTTDLNYKKWNFNMAWRGSLGNYAYNNVDSNLGFNHQLLNAAFPNVISNGVKNVLETGFINGGAERYLSDYYIQDASFLKLDNISVGYNFGNVLSEGSNLSIIGSAQNIITITDYKGLDPEVSGGIDYNIYPRPKIYMLGVNLNF</sequence>
<accession>A0A0X8G8G5</accession>
<dbReference type="NCBIfam" id="TIGR04056">
    <property type="entry name" value="OMP_RagA_SusC"/>
    <property type="match status" value="1"/>
</dbReference>
<keyword evidence="2 8" id="KW-0813">Transport</keyword>
<evidence type="ECO:0000256" key="7">
    <source>
        <dbReference type="ARBA" id="ARBA00023237"/>
    </source>
</evidence>
<dbReference type="Proteomes" id="UP000059672">
    <property type="component" value="Chromosome"/>
</dbReference>
<dbReference type="InterPro" id="IPR037066">
    <property type="entry name" value="Plug_dom_sf"/>
</dbReference>
<keyword evidence="7 8" id="KW-0998">Cell outer membrane</keyword>
<keyword evidence="14" id="KW-1185">Reference proteome</keyword>
<gene>
    <name evidence="13" type="ORF">Lupro_12195</name>
</gene>
<dbReference type="Pfam" id="PF13715">
    <property type="entry name" value="CarbopepD_reg_2"/>
    <property type="match status" value="1"/>
</dbReference>
<dbReference type="GO" id="GO:0009279">
    <property type="term" value="C:cell outer membrane"/>
    <property type="evidence" value="ECO:0007669"/>
    <property type="project" value="UniProtKB-SubCell"/>
</dbReference>
<dbReference type="KEGG" id="lut:Lupro_12195"/>
<evidence type="ECO:0000256" key="8">
    <source>
        <dbReference type="PROSITE-ProRule" id="PRU01360"/>
    </source>
</evidence>
<dbReference type="Gene3D" id="2.170.130.10">
    <property type="entry name" value="TonB-dependent receptor, plug domain"/>
    <property type="match status" value="1"/>
</dbReference>
<reference evidence="13 14" key="2">
    <citation type="journal article" date="2016" name="Int. J. Syst. Evol. Microbiol.">
        <title>Lutibacter profundi sp. nov., isolated from a deep-sea hydrothermal system on the Arctic Mid-Ocean Ridge and emended description of the genus Lutibacter.</title>
        <authorList>
            <person name="Le Moine Bauer S."/>
            <person name="Roalkvam I."/>
            <person name="Steen I.H."/>
            <person name="Dahle H."/>
        </authorList>
    </citation>
    <scope>NUCLEOTIDE SEQUENCE [LARGE SCALE GENOMIC DNA]</scope>
    <source>
        <strain evidence="13 14">LP1</strain>
    </source>
</reference>
<feature type="domain" description="TonB-dependent receptor-like beta-barrel" evidence="11">
    <location>
        <begin position="393"/>
        <end position="771"/>
    </location>
</feature>
<feature type="chain" id="PRO_5007066353" description="SusC/RagA family TonB-linked outer membrane protein" evidence="10">
    <location>
        <begin position="22"/>
        <end position="985"/>
    </location>
</feature>
<evidence type="ECO:0000256" key="3">
    <source>
        <dbReference type="ARBA" id="ARBA00022452"/>
    </source>
</evidence>
<dbReference type="Pfam" id="PF00593">
    <property type="entry name" value="TonB_dep_Rec_b-barrel"/>
    <property type="match status" value="1"/>
</dbReference>